<evidence type="ECO:0000313" key="7">
    <source>
        <dbReference type="EMBL" id="CAG8522938.1"/>
    </source>
</evidence>
<name>A0A9N9A8G2_9GLOM</name>
<feature type="compositionally biased region" description="Polar residues" evidence="5">
    <location>
        <begin position="107"/>
        <end position="117"/>
    </location>
</feature>
<proteinExistence type="predicted"/>
<dbReference type="PANTHER" id="PTHR13115:SF8">
    <property type="entry name" value="RNA POLYMERASE-ASSOCIATED PROTEIN RTF1 HOMOLOG"/>
    <property type="match status" value="1"/>
</dbReference>
<dbReference type="Pfam" id="PF03126">
    <property type="entry name" value="Plus-3"/>
    <property type="match status" value="1"/>
</dbReference>
<evidence type="ECO:0000256" key="2">
    <source>
        <dbReference type="ARBA" id="ARBA00023015"/>
    </source>
</evidence>
<feature type="compositionally biased region" description="Basic and acidic residues" evidence="5">
    <location>
        <begin position="37"/>
        <end position="67"/>
    </location>
</feature>
<dbReference type="InterPro" id="IPR036128">
    <property type="entry name" value="Plus3-like_sf"/>
</dbReference>
<dbReference type="SUPFAM" id="SSF159042">
    <property type="entry name" value="Plus3-like"/>
    <property type="match status" value="1"/>
</dbReference>
<organism evidence="7 8">
    <name type="scientific">Acaulospora morrowiae</name>
    <dbReference type="NCBI Taxonomy" id="94023"/>
    <lineage>
        <taxon>Eukaryota</taxon>
        <taxon>Fungi</taxon>
        <taxon>Fungi incertae sedis</taxon>
        <taxon>Mucoromycota</taxon>
        <taxon>Glomeromycotina</taxon>
        <taxon>Glomeromycetes</taxon>
        <taxon>Diversisporales</taxon>
        <taxon>Acaulosporaceae</taxon>
        <taxon>Acaulospora</taxon>
    </lineage>
</organism>
<feature type="non-terminal residue" evidence="7">
    <location>
        <position position="527"/>
    </location>
</feature>
<dbReference type="Gene3D" id="3.90.70.200">
    <property type="entry name" value="Plus-3 domain"/>
    <property type="match status" value="1"/>
</dbReference>
<gene>
    <name evidence="7" type="ORF">AMORRO_LOCUS4296</name>
</gene>
<feature type="compositionally biased region" description="Basic residues" evidence="5">
    <location>
        <begin position="82"/>
        <end position="93"/>
    </location>
</feature>
<reference evidence="7" key="1">
    <citation type="submission" date="2021-06" db="EMBL/GenBank/DDBJ databases">
        <authorList>
            <person name="Kallberg Y."/>
            <person name="Tangrot J."/>
            <person name="Rosling A."/>
        </authorList>
    </citation>
    <scope>NUCLEOTIDE SEQUENCE</scope>
    <source>
        <strain evidence="7">CL551</strain>
    </source>
</reference>
<accession>A0A9N9A8G2</accession>
<evidence type="ECO:0000259" key="6">
    <source>
        <dbReference type="PROSITE" id="PS51360"/>
    </source>
</evidence>
<dbReference type="OrthoDB" id="166375at2759"/>
<feature type="domain" description="Plus3" evidence="6">
    <location>
        <begin position="145"/>
        <end position="276"/>
    </location>
</feature>
<dbReference type="PANTHER" id="PTHR13115">
    <property type="entry name" value="RNA POLYMERASE-ASSOCIATED PROTEIN RTF1 HOMOLOG"/>
    <property type="match status" value="1"/>
</dbReference>
<protein>
    <submittedName>
        <fullName evidence="7">15701_t:CDS:1</fullName>
    </submittedName>
</protein>
<evidence type="ECO:0000256" key="4">
    <source>
        <dbReference type="ARBA" id="ARBA00023242"/>
    </source>
</evidence>
<evidence type="ECO:0000256" key="1">
    <source>
        <dbReference type="ARBA" id="ARBA00004123"/>
    </source>
</evidence>
<evidence type="ECO:0000256" key="3">
    <source>
        <dbReference type="ARBA" id="ARBA00023163"/>
    </source>
</evidence>
<dbReference type="InterPro" id="IPR004343">
    <property type="entry name" value="Plus-3_dom"/>
</dbReference>
<feature type="compositionally biased region" description="Basic and acidic residues" evidence="5">
    <location>
        <begin position="135"/>
        <end position="146"/>
    </location>
</feature>
<keyword evidence="3" id="KW-0804">Transcription</keyword>
<evidence type="ECO:0000313" key="8">
    <source>
        <dbReference type="Proteomes" id="UP000789342"/>
    </source>
</evidence>
<feature type="compositionally biased region" description="Low complexity" evidence="5">
    <location>
        <begin position="470"/>
        <end position="488"/>
    </location>
</feature>
<dbReference type="Proteomes" id="UP000789342">
    <property type="component" value="Unassembled WGS sequence"/>
</dbReference>
<sequence length="527" mass="60868">RSQSPKRRGSYSDAETNDRVQGADEYGPDMYRDEDDRDRLENLNELEREKILSERAEKRQHNKDLEAVHLLFNPDDVGSTRRSMRAKGPKKKGRDLEELKRRRAQKGQRTQTGSQSPEPGEHVSSGDEEEAYDSNGERSKHDTDEIKLEDIKSIQLTRRQLSDWMFAPHFEKTVIGCFVRLHIGVIEGKQIYRLCEIEAVEEIGSTYYVEKAITNRVLRLRHGDAIKVWHMHVISNNEFDASEFERWVKTMKTQNLDLPTKEKIERKKEDLKFAKTYVLSEQDVEAMVRNKQALRGGEPIDLLTQKTTLVTQKSLAKAQGNFKEAQDCDMRLNEIDKMIAGTSRDTKQDIWARVNERNRLKDLEDSRLAEELARQKKKAEIIPRKSIKTSALDSPSSKEIMGERSSRYTKATSAPFTKYEALIYQAEVELKLPLDPIMDYDALLDSEYEAKYALFSVEKSLSLIRGLPQQSPMQQQPDAAQPQQLTPPSHEETNNNRYHRAQAQPWSTEVSKGPKSYLFHKDLHYGV</sequence>
<keyword evidence="8" id="KW-1185">Reference proteome</keyword>
<keyword evidence="2" id="KW-0805">Transcription regulation</keyword>
<feature type="region of interest" description="Disordered" evidence="5">
    <location>
        <begin position="470"/>
        <end position="513"/>
    </location>
</feature>
<dbReference type="SMART" id="SM00719">
    <property type="entry name" value="Plus3"/>
    <property type="match status" value="1"/>
</dbReference>
<dbReference type="AlphaFoldDB" id="A0A9N9A8G2"/>
<feature type="region of interest" description="Disordered" evidence="5">
    <location>
        <begin position="1"/>
        <end position="146"/>
    </location>
</feature>
<comment type="caution">
    <text evidence="7">The sequence shown here is derived from an EMBL/GenBank/DDBJ whole genome shotgun (WGS) entry which is preliminary data.</text>
</comment>
<dbReference type="PROSITE" id="PS51360">
    <property type="entry name" value="PLUS3"/>
    <property type="match status" value="1"/>
</dbReference>
<dbReference type="GO" id="GO:0016593">
    <property type="term" value="C:Cdc73/Paf1 complex"/>
    <property type="evidence" value="ECO:0007669"/>
    <property type="project" value="TreeGrafter"/>
</dbReference>
<dbReference type="GO" id="GO:1990269">
    <property type="term" value="F:RNA polymerase II C-terminal domain phosphoserine binding"/>
    <property type="evidence" value="ECO:0007669"/>
    <property type="project" value="TreeGrafter"/>
</dbReference>
<dbReference type="EMBL" id="CAJVPV010002295">
    <property type="protein sequence ID" value="CAG8522938.1"/>
    <property type="molecule type" value="Genomic_DNA"/>
</dbReference>
<comment type="subcellular location">
    <subcellularLocation>
        <location evidence="1">Nucleus</location>
    </subcellularLocation>
</comment>
<evidence type="ECO:0000256" key="5">
    <source>
        <dbReference type="SAM" id="MobiDB-lite"/>
    </source>
</evidence>
<dbReference type="GO" id="GO:0003677">
    <property type="term" value="F:DNA binding"/>
    <property type="evidence" value="ECO:0007669"/>
    <property type="project" value="InterPro"/>
</dbReference>
<keyword evidence="4" id="KW-0539">Nucleus</keyword>